<proteinExistence type="predicted"/>
<comment type="caution">
    <text evidence="1">The sequence shown here is derived from an EMBL/GenBank/DDBJ whole genome shotgun (WGS) entry which is preliminary data.</text>
</comment>
<gene>
    <name evidence="1" type="ORF">BLL52_4094</name>
</gene>
<evidence type="ECO:0000313" key="2">
    <source>
        <dbReference type="Proteomes" id="UP000185911"/>
    </source>
</evidence>
<protein>
    <submittedName>
        <fullName evidence="1">Uncharacterized protein</fullName>
    </submittedName>
</protein>
<organism evidence="1 2">
    <name type="scientific">Rhodoferax antarcticus ANT.BR</name>
    <dbReference type="NCBI Taxonomy" id="1111071"/>
    <lineage>
        <taxon>Bacteria</taxon>
        <taxon>Pseudomonadati</taxon>
        <taxon>Pseudomonadota</taxon>
        <taxon>Betaproteobacteria</taxon>
        <taxon>Burkholderiales</taxon>
        <taxon>Comamonadaceae</taxon>
        <taxon>Rhodoferax</taxon>
    </lineage>
</organism>
<keyword evidence="2" id="KW-1185">Reference proteome</keyword>
<evidence type="ECO:0000313" key="1">
    <source>
        <dbReference type="EMBL" id="OLP04476.1"/>
    </source>
</evidence>
<dbReference type="Proteomes" id="UP000185911">
    <property type="component" value="Unassembled WGS sequence"/>
</dbReference>
<dbReference type="EMBL" id="MSYM01000020">
    <property type="protein sequence ID" value="OLP04476.1"/>
    <property type="molecule type" value="Genomic_DNA"/>
</dbReference>
<reference evidence="1 2" key="1">
    <citation type="submission" date="2017-01" db="EMBL/GenBank/DDBJ databases">
        <title>Genome sequence of Rhodoferax antarcticus ANT.BR, a psychrophilic purple nonsulfur bacterium from an Antarctic microbial mat.</title>
        <authorList>
            <person name="Baker J."/>
            <person name="Riester C."/>
            <person name="Skinner B."/>
            <person name="Newell A."/>
            <person name="Swingley W."/>
            <person name="Madigan M."/>
            <person name="Jung D."/>
            <person name="Asao M."/>
            <person name="Chen M."/>
            <person name="Loughlin P."/>
            <person name="Pan H."/>
            <person name="Lin S."/>
            <person name="Li N."/>
            <person name="Shaw J."/>
            <person name="Prado M."/>
            <person name="Sherman C."/>
            <person name="Li X."/>
            <person name="Tang J."/>
            <person name="Blankenship R."/>
            <person name="Zhao T."/>
            <person name="Touchman J."/>
            <person name="Sattley M."/>
        </authorList>
    </citation>
    <scope>NUCLEOTIDE SEQUENCE [LARGE SCALE GENOMIC DNA]</scope>
    <source>
        <strain evidence="1 2">ANT.BR</strain>
    </source>
</reference>
<accession>A0A1Q8Y8V0</accession>
<sequence>MRVLYGRAGRSLQKKDYGIFSVAAARKLLEGKVAKGYEIQTVNDKPFNSNDLSDALRVIALGNGWQATSTSQPERKIKAVEVTVTFDPSSAFAPVW</sequence>
<name>A0A1Q8Y8V0_9BURK</name>
<dbReference type="AlphaFoldDB" id="A0A1Q8Y8V0"/>